<gene>
    <name evidence="3" type="ORF">GSI_09274</name>
</gene>
<reference evidence="3 4" key="1">
    <citation type="journal article" date="2015" name="Sci. Rep.">
        <title>Chromosome-level genome map provides insights into diverse defense mechanisms in the medicinal fungus Ganoderma sinense.</title>
        <authorList>
            <person name="Zhu Y."/>
            <person name="Xu J."/>
            <person name="Sun C."/>
            <person name="Zhou S."/>
            <person name="Xu H."/>
            <person name="Nelson D.R."/>
            <person name="Qian J."/>
            <person name="Song J."/>
            <person name="Luo H."/>
            <person name="Xiang L."/>
            <person name="Li Y."/>
            <person name="Xu Z."/>
            <person name="Ji A."/>
            <person name="Wang L."/>
            <person name="Lu S."/>
            <person name="Hayward A."/>
            <person name="Sun W."/>
            <person name="Li X."/>
            <person name="Schwartz D.C."/>
            <person name="Wang Y."/>
            <person name="Chen S."/>
        </authorList>
    </citation>
    <scope>NUCLEOTIDE SEQUENCE [LARGE SCALE GENOMIC DNA]</scope>
    <source>
        <strain evidence="3 4">ZZ0214-1</strain>
    </source>
</reference>
<dbReference type="Pfam" id="PF00075">
    <property type="entry name" value="RNase_H"/>
    <property type="match status" value="1"/>
</dbReference>
<sequence length="357" mass="39223">MAVLFKPPVKKSASDATNPSSSLGLSALGTPPPQKVVFRASLTDQTAIFPAGWGLLYWKPPARGISAAEGEIRYRIIASIASEPRAWSTQKVRAQFAASTDFCTADGKPWSASLFASVLRQLAYSESLVSPQAMADTLSDHFAERYMDKRRVQAMTDPALAFLDRLPTIDHRSVLPRVEQFAIPDDSAVAIRAWEADTAPTRVYSDGALHRDGSMGAGVVLEHITKRGRAVRRKTRRVHLGKIPPFPYNVHDAEIVGLGEALSLAAEEPALTRLSVYTDSRLALNAVRSSAERPGQWRLADLVLHRYDALLKRHPNVEVIFRWSPGHKGIEGNEIADSLAAKASIPPRPRRERRNIG</sequence>
<feature type="region of interest" description="Disordered" evidence="1">
    <location>
        <begin position="1"/>
        <end position="27"/>
    </location>
</feature>
<proteinExistence type="predicted"/>
<evidence type="ECO:0000313" key="4">
    <source>
        <dbReference type="Proteomes" id="UP000230002"/>
    </source>
</evidence>
<dbReference type="OrthoDB" id="2747626at2759"/>
<dbReference type="Proteomes" id="UP000230002">
    <property type="component" value="Unassembled WGS sequence"/>
</dbReference>
<dbReference type="SUPFAM" id="SSF53098">
    <property type="entry name" value="Ribonuclease H-like"/>
    <property type="match status" value="1"/>
</dbReference>
<evidence type="ECO:0000256" key="1">
    <source>
        <dbReference type="SAM" id="MobiDB-lite"/>
    </source>
</evidence>
<evidence type="ECO:0000259" key="2">
    <source>
        <dbReference type="PROSITE" id="PS50879"/>
    </source>
</evidence>
<accession>A0A2G8S649</accession>
<dbReference type="Gene3D" id="3.30.420.10">
    <property type="entry name" value="Ribonuclease H-like superfamily/Ribonuclease H"/>
    <property type="match status" value="1"/>
</dbReference>
<feature type="domain" description="RNase H type-1" evidence="2">
    <location>
        <begin position="197"/>
        <end position="345"/>
    </location>
</feature>
<protein>
    <recommendedName>
        <fullName evidence="2">RNase H type-1 domain-containing protein</fullName>
    </recommendedName>
</protein>
<dbReference type="AlphaFoldDB" id="A0A2G8S649"/>
<dbReference type="PROSITE" id="PS50879">
    <property type="entry name" value="RNASE_H_1"/>
    <property type="match status" value="1"/>
</dbReference>
<dbReference type="CDD" id="cd09276">
    <property type="entry name" value="Rnase_HI_RT_non_LTR"/>
    <property type="match status" value="1"/>
</dbReference>
<dbReference type="GO" id="GO:0004523">
    <property type="term" value="F:RNA-DNA hybrid ribonuclease activity"/>
    <property type="evidence" value="ECO:0007669"/>
    <property type="project" value="InterPro"/>
</dbReference>
<keyword evidence="4" id="KW-1185">Reference proteome</keyword>
<dbReference type="STRING" id="1077348.A0A2G8S649"/>
<evidence type="ECO:0000313" key="3">
    <source>
        <dbReference type="EMBL" id="PIL29225.1"/>
    </source>
</evidence>
<feature type="compositionally biased region" description="Polar residues" evidence="1">
    <location>
        <begin position="14"/>
        <end position="24"/>
    </location>
</feature>
<name>A0A2G8S649_9APHY</name>
<organism evidence="3 4">
    <name type="scientific">Ganoderma sinense ZZ0214-1</name>
    <dbReference type="NCBI Taxonomy" id="1077348"/>
    <lineage>
        <taxon>Eukaryota</taxon>
        <taxon>Fungi</taxon>
        <taxon>Dikarya</taxon>
        <taxon>Basidiomycota</taxon>
        <taxon>Agaricomycotina</taxon>
        <taxon>Agaricomycetes</taxon>
        <taxon>Polyporales</taxon>
        <taxon>Polyporaceae</taxon>
        <taxon>Ganoderma</taxon>
    </lineage>
</organism>
<dbReference type="EMBL" id="AYKW01000023">
    <property type="protein sequence ID" value="PIL29225.1"/>
    <property type="molecule type" value="Genomic_DNA"/>
</dbReference>
<dbReference type="InterPro" id="IPR012337">
    <property type="entry name" value="RNaseH-like_sf"/>
</dbReference>
<dbReference type="InterPro" id="IPR036397">
    <property type="entry name" value="RNaseH_sf"/>
</dbReference>
<dbReference type="GO" id="GO:0003676">
    <property type="term" value="F:nucleic acid binding"/>
    <property type="evidence" value="ECO:0007669"/>
    <property type="project" value="InterPro"/>
</dbReference>
<comment type="caution">
    <text evidence="3">The sequence shown here is derived from an EMBL/GenBank/DDBJ whole genome shotgun (WGS) entry which is preliminary data.</text>
</comment>
<dbReference type="InterPro" id="IPR002156">
    <property type="entry name" value="RNaseH_domain"/>
</dbReference>